<keyword evidence="2" id="KW-0255">Endonuclease</keyword>
<feature type="domain" description="HNH nuclease" evidence="1">
    <location>
        <begin position="5"/>
        <end position="60"/>
    </location>
</feature>
<reference evidence="2" key="1">
    <citation type="submission" date="2018-12" db="EMBL/GenBank/DDBJ databases">
        <authorList>
            <person name="Will S."/>
            <person name="Neumann-Schaal M."/>
            <person name="Henke P."/>
        </authorList>
    </citation>
    <scope>NUCLEOTIDE SEQUENCE</scope>
    <source>
        <strain evidence="2">PCC 7102</strain>
    </source>
</reference>
<evidence type="ECO:0000259" key="1">
    <source>
        <dbReference type="SMART" id="SM00507"/>
    </source>
</evidence>
<dbReference type="InterPro" id="IPR002711">
    <property type="entry name" value="HNH"/>
</dbReference>
<dbReference type="Proteomes" id="UP000271624">
    <property type="component" value="Unassembled WGS sequence"/>
</dbReference>
<dbReference type="AlphaFoldDB" id="A0A433VRY6"/>
<evidence type="ECO:0000313" key="2">
    <source>
        <dbReference type="EMBL" id="RUT08888.1"/>
    </source>
</evidence>
<dbReference type="GO" id="GO:0008270">
    <property type="term" value="F:zinc ion binding"/>
    <property type="evidence" value="ECO:0007669"/>
    <property type="project" value="InterPro"/>
</dbReference>
<dbReference type="SMART" id="SM00507">
    <property type="entry name" value="HNHc"/>
    <property type="match status" value="1"/>
</dbReference>
<dbReference type="PANTHER" id="PTHR33877">
    <property type="entry name" value="SLL1193 PROTEIN"/>
    <property type="match status" value="1"/>
</dbReference>
<gene>
    <name evidence="2" type="ORF">DSM106972_009410</name>
</gene>
<dbReference type="InterPro" id="IPR003615">
    <property type="entry name" value="HNH_nuc"/>
</dbReference>
<sequence>MVSNAIRKIIAQRAKYLCEYCHSPEFINSDRFTVDHIVPQSLGGSDKVQNLALCCRRCNERRYNFTVGIDPETQKEEPLFNPRTQRWSEHFIWSQDGVKIIGVTPTGRATCNRLDLNDERLGSQFIQQSRRLWVSVGWHPPEDDPIL</sequence>
<keyword evidence="2" id="KW-0378">Hydrolase</keyword>
<dbReference type="OrthoDB" id="514018at2"/>
<proteinExistence type="predicted"/>
<dbReference type="GO" id="GO:0004519">
    <property type="term" value="F:endonuclease activity"/>
    <property type="evidence" value="ECO:0007669"/>
    <property type="project" value="UniProtKB-KW"/>
</dbReference>
<dbReference type="GO" id="GO:0003676">
    <property type="term" value="F:nucleic acid binding"/>
    <property type="evidence" value="ECO:0007669"/>
    <property type="project" value="InterPro"/>
</dbReference>
<organism evidence="2 3">
    <name type="scientific">Dulcicalothrix desertica PCC 7102</name>
    <dbReference type="NCBI Taxonomy" id="232991"/>
    <lineage>
        <taxon>Bacteria</taxon>
        <taxon>Bacillati</taxon>
        <taxon>Cyanobacteriota</taxon>
        <taxon>Cyanophyceae</taxon>
        <taxon>Nostocales</taxon>
        <taxon>Calotrichaceae</taxon>
        <taxon>Dulcicalothrix</taxon>
    </lineage>
</organism>
<keyword evidence="3" id="KW-1185">Reference proteome</keyword>
<protein>
    <submittedName>
        <fullName evidence="2">HNH endonuclease</fullName>
    </submittedName>
</protein>
<dbReference type="CDD" id="cd00085">
    <property type="entry name" value="HNHc"/>
    <property type="match status" value="1"/>
</dbReference>
<reference evidence="2" key="2">
    <citation type="journal article" date="2019" name="Genome Biol. Evol.">
        <title>Day and night: Metabolic profiles and evolutionary relationships of six axenic non-marine cyanobacteria.</title>
        <authorList>
            <person name="Will S.E."/>
            <person name="Henke P."/>
            <person name="Boedeker C."/>
            <person name="Huang S."/>
            <person name="Brinkmann H."/>
            <person name="Rohde M."/>
            <person name="Jarek M."/>
            <person name="Friedl T."/>
            <person name="Seufert S."/>
            <person name="Schumacher M."/>
            <person name="Overmann J."/>
            <person name="Neumann-Schaal M."/>
            <person name="Petersen J."/>
        </authorList>
    </citation>
    <scope>NUCLEOTIDE SEQUENCE [LARGE SCALE GENOMIC DNA]</scope>
    <source>
        <strain evidence="2">PCC 7102</strain>
    </source>
</reference>
<keyword evidence="2" id="KW-0540">Nuclease</keyword>
<dbReference type="PANTHER" id="PTHR33877:SF1">
    <property type="entry name" value="TYPE IV METHYL-DIRECTED RESTRICTION ENZYME ECOKMCRA"/>
    <property type="match status" value="1"/>
</dbReference>
<accession>A0A433VRY6</accession>
<evidence type="ECO:0000313" key="3">
    <source>
        <dbReference type="Proteomes" id="UP000271624"/>
    </source>
</evidence>
<comment type="caution">
    <text evidence="2">The sequence shown here is derived from an EMBL/GenBank/DDBJ whole genome shotgun (WGS) entry which is preliminary data.</text>
</comment>
<name>A0A433VRY6_9CYAN</name>
<dbReference type="InterPro" id="IPR052892">
    <property type="entry name" value="NA-targeting_endonuclease"/>
</dbReference>
<dbReference type="Gene3D" id="1.10.30.50">
    <property type="match status" value="1"/>
</dbReference>
<dbReference type="Pfam" id="PF01844">
    <property type="entry name" value="HNH"/>
    <property type="match status" value="1"/>
</dbReference>
<dbReference type="EMBL" id="RSCL01000002">
    <property type="protein sequence ID" value="RUT08888.1"/>
    <property type="molecule type" value="Genomic_DNA"/>
</dbReference>